<keyword evidence="1 7" id="KW-0540">Nuclease</keyword>
<dbReference type="GO" id="GO:0043571">
    <property type="term" value="P:maintenance of CRISPR repeat elements"/>
    <property type="evidence" value="ECO:0007669"/>
    <property type="project" value="UniProtKB-UniRule"/>
</dbReference>
<organism evidence="9 10">
    <name type="scientific">Candidatus Roizmanbacteria bacterium RIFCSPLOWO2_01_FULL_35_13</name>
    <dbReference type="NCBI Taxonomy" id="1802055"/>
    <lineage>
        <taxon>Bacteria</taxon>
        <taxon>Candidatus Roizmaniibacteriota</taxon>
    </lineage>
</organism>
<dbReference type="PANTHER" id="PTHR30319">
    <property type="entry name" value="PHENYLACETIC ACID REGULATOR-RELATED TRANSCRIPTIONAL REPRESSOR"/>
    <property type="match status" value="1"/>
</dbReference>
<dbReference type="GO" id="GO:0051607">
    <property type="term" value="P:defense response to virus"/>
    <property type="evidence" value="ECO:0007669"/>
    <property type="project" value="UniProtKB-UniRule"/>
</dbReference>
<keyword evidence="2 7" id="KW-0479">Metal-binding</keyword>
<keyword evidence="6 7" id="KW-0051">Antiviral defense</keyword>
<dbReference type="STRING" id="1802055.A3A74_07560"/>
<accession>A0A1F7I7B8</accession>
<comment type="cofactor">
    <cofactor evidence="7">
        <name>Mg(2+)</name>
        <dbReference type="ChEBI" id="CHEBI:18420"/>
    </cofactor>
</comment>
<dbReference type="SUPFAM" id="SSF143430">
    <property type="entry name" value="TTP0101/SSO1404-like"/>
    <property type="match status" value="1"/>
</dbReference>
<protein>
    <recommendedName>
        <fullName evidence="7">CRISPR-associated endoribonuclease Cas2</fullName>
        <ecNumber evidence="7">3.1.-.-</ecNumber>
    </recommendedName>
</protein>
<keyword evidence="3 7" id="KW-0255">Endonuclease</keyword>
<feature type="binding site" evidence="7">
    <location>
        <position position="135"/>
    </location>
    <ligand>
        <name>Mg(2+)</name>
        <dbReference type="ChEBI" id="CHEBI:18420"/>
        <note>catalytic</note>
    </ligand>
</feature>
<dbReference type="GO" id="GO:0046872">
    <property type="term" value="F:metal ion binding"/>
    <property type="evidence" value="ECO:0007669"/>
    <property type="project" value="UniProtKB-UniRule"/>
</dbReference>
<comment type="caution">
    <text evidence="9">The sequence shown here is derived from an EMBL/GenBank/DDBJ whole genome shotgun (WGS) entry which is preliminary data.</text>
</comment>
<evidence type="ECO:0000259" key="8">
    <source>
        <dbReference type="Pfam" id="PF20803"/>
    </source>
</evidence>
<evidence type="ECO:0000256" key="1">
    <source>
        <dbReference type="ARBA" id="ARBA00022722"/>
    </source>
</evidence>
<dbReference type="GO" id="GO:0016787">
    <property type="term" value="F:hydrolase activity"/>
    <property type="evidence" value="ECO:0007669"/>
    <property type="project" value="UniProtKB-KW"/>
</dbReference>
<comment type="similarity">
    <text evidence="7">Belongs to the CRISPR-associated endoribonuclease Cas2 protein family.</text>
</comment>
<evidence type="ECO:0000256" key="3">
    <source>
        <dbReference type="ARBA" id="ARBA00022759"/>
    </source>
</evidence>
<dbReference type="GO" id="GO:0004521">
    <property type="term" value="F:RNA endonuclease activity"/>
    <property type="evidence" value="ECO:0007669"/>
    <property type="project" value="InterPro"/>
</dbReference>
<dbReference type="GO" id="GO:0006351">
    <property type="term" value="P:DNA-templated transcription"/>
    <property type="evidence" value="ECO:0007669"/>
    <property type="project" value="TreeGrafter"/>
</dbReference>
<dbReference type="AlphaFoldDB" id="A0A1F7I7B8"/>
<evidence type="ECO:0000313" key="10">
    <source>
        <dbReference type="Proteomes" id="UP000179270"/>
    </source>
</evidence>
<comment type="function">
    <text evidence="7">CRISPR (clustered regularly interspaced short palindromic repeat), is an adaptive immune system that provides protection against mobile genetic elements (viruses, transposable elements and conjugative plasmids). CRISPR clusters contain sequences complementary to antecedent mobile elements and target invading nucleic acids. CRISPR clusters are transcribed and processed into CRISPR RNA (crRNA). Functions as a ssRNA-specific endoribonuclease. Involved in the integration of spacer DNA into the CRISPR cassette.</text>
</comment>
<dbReference type="EC" id="3.1.-.-" evidence="7"/>
<keyword evidence="5 7" id="KW-0460">Magnesium</keyword>
<dbReference type="Proteomes" id="UP000179270">
    <property type="component" value="Unassembled WGS sequence"/>
</dbReference>
<comment type="subunit">
    <text evidence="7">Homodimer, forms a heterotetramer with a Cas1 homodimer.</text>
</comment>
<dbReference type="Pfam" id="PF20803">
    <property type="entry name" value="PaaX_M"/>
    <property type="match status" value="1"/>
</dbReference>
<dbReference type="EMBL" id="MGAF01000054">
    <property type="protein sequence ID" value="OGK39261.1"/>
    <property type="molecule type" value="Genomic_DNA"/>
</dbReference>
<evidence type="ECO:0000256" key="4">
    <source>
        <dbReference type="ARBA" id="ARBA00022801"/>
    </source>
</evidence>
<dbReference type="InterPro" id="IPR048846">
    <property type="entry name" value="PaaX-like_central"/>
</dbReference>
<dbReference type="NCBIfam" id="TIGR01573">
    <property type="entry name" value="cas2"/>
    <property type="match status" value="1"/>
</dbReference>
<reference evidence="9 10" key="1">
    <citation type="journal article" date="2016" name="Nat. Commun.">
        <title>Thousands of microbial genomes shed light on interconnected biogeochemical processes in an aquifer system.</title>
        <authorList>
            <person name="Anantharaman K."/>
            <person name="Brown C.T."/>
            <person name="Hug L.A."/>
            <person name="Sharon I."/>
            <person name="Castelle C.J."/>
            <person name="Probst A.J."/>
            <person name="Thomas B.C."/>
            <person name="Singh A."/>
            <person name="Wilkins M.J."/>
            <person name="Karaoz U."/>
            <person name="Brodie E.L."/>
            <person name="Williams K.H."/>
            <person name="Hubbard S.S."/>
            <person name="Banfield J.F."/>
        </authorList>
    </citation>
    <scope>NUCLEOTIDE SEQUENCE [LARGE SCALE GENOMIC DNA]</scope>
</reference>
<dbReference type="InterPro" id="IPR021127">
    <property type="entry name" value="CRISPR_associated_Cas2"/>
</dbReference>
<evidence type="ECO:0000256" key="7">
    <source>
        <dbReference type="HAMAP-Rule" id="MF_01471"/>
    </source>
</evidence>
<proteinExistence type="inferred from homology"/>
<evidence type="ECO:0000256" key="2">
    <source>
        <dbReference type="ARBA" id="ARBA00022723"/>
    </source>
</evidence>
<evidence type="ECO:0000313" key="9">
    <source>
        <dbReference type="EMBL" id="OGK39261.1"/>
    </source>
</evidence>
<keyword evidence="4 7" id="KW-0378">Hydrolase</keyword>
<dbReference type="Gene3D" id="3.30.70.2650">
    <property type="match status" value="1"/>
</dbReference>
<sequence length="208" mass="24872">MIHSNYMVSEGEETIKKRKKMGYGEVTNLILEAIADNLTKMKSYPGPSLPVLLGNILKYVLEVKKQKIKDEKIKRTLHALEKREVIWIEKKEDEIFVHLKDKGEIKVAKYSLRLLLDFKKKQKKWDGKWFLVFFDVPESQRSKRDYLRRFLEQLGFYRYQKSVYLFPYECEEEVKLIKKIVEGAKYMKYIIADKIEDESEAKIFFQLA</sequence>
<dbReference type="PANTHER" id="PTHR30319:SF1">
    <property type="entry name" value="TRANSCRIPTIONAL REPRESSOR PAAX"/>
    <property type="match status" value="1"/>
</dbReference>
<evidence type="ECO:0000256" key="5">
    <source>
        <dbReference type="ARBA" id="ARBA00022842"/>
    </source>
</evidence>
<name>A0A1F7I7B8_9BACT</name>
<feature type="domain" description="Transcriptional repressor PaaX-like central Cas2-like" evidence="8">
    <location>
        <begin position="123"/>
        <end position="201"/>
    </location>
</feature>
<dbReference type="HAMAP" id="MF_01471">
    <property type="entry name" value="Cas2"/>
    <property type="match status" value="1"/>
</dbReference>
<gene>
    <name evidence="7" type="primary">cas2</name>
    <name evidence="9" type="ORF">A3A74_07560</name>
</gene>
<evidence type="ECO:0000256" key="6">
    <source>
        <dbReference type="ARBA" id="ARBA00023118"/>
    </source>
</evidence>